<sequence length="269" mass="28032">MMTHTTSEPAKALLTLDGVTAGYGAGLILRGIDLTVTAGQVTCLIGPNGSGKSTTLKTISGLLKPASGTVTFQGEDISRLNARQRLLRGIVHVPQDRSLFPAMTVRENVEMGGYVLRDRRLVAERWEHIAASFPLVADRAGAHAGSLSGGEQKTVEIARTLMLDPVLILLDEPSIGLDPKSRTAVFRSITDLAASGRSVLLVEQNSRSGLAVSHTGVVLEGGRVVLTGTGAGLLSDPEVGRLYLGAGARPSAPLASSAPSPLGDRTPQD</sequence>
<evidence type="ECO:0000256" key="4">
    <source>
        <dbReference type="ARBA" id="ARBA00022840"/>
    </source>
</evidence>
<keyword evidence="3" id="KW-0547">Nucleotide-binding</keyword>
<dbReference type="InterPro" id="IPR003593">
    <property type="entry name" value="AAA+_ATPase"/>
</dbReference>
<comment type="similarity">
    <text evidence="1">Belongs to the ABC transporter superfamily.</text>
</comment>
<gene>
    <name evidence="8" type="ORF">VXC91_31730</name>
</gene>
<keyword evidence="9" id="KW-1185">Reference proteome</keyword>
<evidence type="ECO:0000256" key="6">
    <source>
        <dbReference type="SAM" id="MobiDB-lite"/>
    </source>
</evidence>
<keyword evidence="5" id="KW-0029">Amino-acid transport</keyword>
<name>A0ABU7FSF7_9ACTN</name>
<evidence type="ECO:0000256" key="2">
    <source>
        <dbReference type="ARBA" id="ARBA00022448"/>
    </source>
</evidence>
<dbReference type="PANTHER" id="PTHR43820:SF8">
    <property type="entry name" value="ABC TRANSPORTER SUBSTRATE-BINDING PROTEIN"/>
    <property type="match status" value="1"/>
</dbReference>
<dbReference type="SMART" id="SM00382">
    <property type="entry name" value="AAA"/>
    <property type="match status" value="1"/>
</dbReference>
<dbReference type="PANTHER" id="PTHR43820">
    <property type="entry name" value="HIGH-AFFINITY BRANCHED-CHAIN AMINO ACID TRANSPORT ATP-BINDING PROTEIN LIVF"/>
    <property type="match status" value="1"/>
</dbReference>
<comment type="caution">
    <text evidence="8">The sequence shown here is derived from an EMBL/GenBank/DDBJ whole genome shotgun (WGS) entry which is preliminary data.</text>
</comment>
<feature type="domain" description="ABC transporter" evidence="7">
    <location>
        <begin position="14"/>
        <end position="246"/>
    </location>
</feature>
<feature type="compositionally biased region" description="Low complexity" evidence="6">
    <location>
        <begin position="249"/>
        <end position="263"/>
    </location>
</feature>
<dbReference type="RefSeq" id="WP_345125302.1">
    <property type="nucleotide sequence ID" value="NZ_BAAAYZ010000067.1"/>
</dbReference>
<dbReference type="PROSITE" id="PS50893">
    <property type="entry name" value="ABC_TRANSPORTER_2"/>
    <property type="match status" value="1"/>
</dbReference>
<dbReference type="InterPro" id="IPR027417">
    <property type="entry name" value="P-loop_NTPase"/>
</dbReference>
<dbReference type="SUPFAM" id="SSF52540">
    <property type="entry name" value="P-loop containing nucleoside triphosphate hydrolases"/>
    <property type="match status" value="1"/>
</dbReference>
<feature type="region of interest" description="Disordered" evidence="6">
    <location>
        <begin position="249"/>
        <end position="269"/>
    </location>
</feature>
<dbReference type="InterPro" id="IPR003439">
    <property type="entry name" value="ABC_transporter-like_ATP-bd"/>
</dbReference>
<dbReference type="Gene3D" id="3.40.50.300">
    <property type="entry name" value="P-loop containing nucleotide triphosphate hydrolases"/>
    <property type="match status" value="1"/>
</dbReference>
<proteinExistence type="inferred from homology"/>
<dbReference type="Pfam" id="PF00005">
    <property type="entry name" value="ABC_tran"/>
    <property type="match status" value="1"/>
</dbReference>
<dbReference type="EMBL" id="JAYWVC010000155">
    <property type="protein sequence ID" value="MED7826398.1"/>
    <property type="molecule type" value="Genomic_DNA"/>
</dbReference>
<evidence type="ECO:0000313" key="8">
    <source>
        <dbReference type="EMBL" id="MED7826398.1"/>
    </source>
</evidence>
<keyword evidence="4 8" id="KW-0067">ATP-binding</keyword>
<evidence type="ECO:0000313" key="9">
    <source>
        <dbReference type="Proteomes" id="UP001333996"/>
    </source>
</evidence>
<dbReference type="Proteomes" id="UP001333996">
    <property type="component" value="Unassembled WGS sequence"/>
</dbReference>
<evidence type="ECO:0000256" key="3">
    <source>
        <dbReference type="ARBA" id="ARBA00022741"/>
    </source>
</evidence>
<evidence type="ECO:0000256" key="5">
    <source>
        <dbReference type="ARBA" id="ARBA00022970"/>
    </source>
</evidence>
<evidence type="ECO:0000259" key="7">
    <source>
        <dbReference type="PROSITE" id="PS50893"/>
    </source>
</evidence>
<organism evidence="8 9">
    <name type="scientific">Streptomyces chiangmaiensis</name>
    <dbReference type="NCBI Taxonomy" id="766497"/>
    <lineage>
        <taxon>Bacteria</taxon>
        <taxon>Bacillati</taxon>
        <taxon>Actinomycetota</taxon>
        <taxon>Actinomycetes</taxon>
        <taxon>Kitasatosporales</taxon>
        <taxon>Streptomycetaceae</taxon>
        <taxon>Streptomyces</taxon>
    </lineage>
</organism>
<dbReference type="CDD" id="cd03224">
    <property type="entry name" value="ABC_TM1139_LivF_branched"/>
    <property type="match status" value="1"/>
</dbReference>
<accession>A0ABU7FSF7</accession>
<protein>
    <submittedName>
        <fullName evidence="8">ABC transporter ATP-binding protein</fullName>
    </submittedName>
</protein>
<dbReference type="GO" id="GO:0005524">
    <property type="term" value="F:ATP binding"/>
    <property type="evidence" value="ECO:0007669"/>
    <property type="project" value="UniProtKB-KW"/>
</dbReference>
<reference evidence="8" key="1">
    <citation type="submission" date="2024-01" db="EMBL/GenBank/DDBJ databases">
        <title>First draft genome sequence data of TA4-1, the type strain of Gram-positive actinobacterium Streptomyces chiangmaiensis.</title>
        <authorList>
            <person name="Yasawong M."/>
            <person name="Nantapong N."/>
        </authorList>
    </citation>
    <scope>NUCLEOTIDE SEQUENCE</scope>
    <source>
        <strain evidence="8">TA4-1</strain>
    </source>
</reference>
<evidence type="ECO:0000256" key="1">
    <source>
        <dbReference type="ARBA" id="ARBA00005417"/>
    </source>
</evidence>
<keyword evidence="2" id="KW-0813">Transport</keyword>
<dbReference type="InterPro" id="IPR052156">
    <property type="entry name" value="BCAA_Transport_ATP-bd_LivF"/>
</dbReference>